<dbReference type="SUPFAM" id="SSF48403">
    <property type="entry name" value="Ankyrin repeat"/>
    <property type="match status" value="1"/>
</dbReference>
<dbReference type="STRING" id="33097.A0A150GBU7"/>
<dbReference type="PANTHER" id="PTHR12393:SF6">
    <property type="entry name" value="SPHINGOMYELIN PHOSPHODIESTERASE 2"/>
    <property type="match status" value="1"/>
</dbReference>
<dbReference type="GO" id="GO:0071944">
    <property type="term" value="C:cell periphery"/>
    <property type="evidence" value="ECO:0007669"/>
    <property type="project" value="TreeGrafter"/>
</dbReference>
<protein>
    <recommendedName>
        <fullName evidence="3">F-box domain-containing protein</fullName>
    </recommendedName>
</protein>
<dbReference type="Proteomes" id="UP000075714">
    <property type="component" value="Unassembled WGS sequence"/>
</dbReference>
<proteinExistence type="predicted"/>
<dbReference type="PANTHER" id="PTHR12393">
    <property type="entry name" value="SPHINGOMYELIN PHOSPHODIESTERASE RELATED"/>
    <property type="match status" value="1"/>
</dbReference>
<dbReference type="GO" id="GO:0005783">
    <property type="term" value="C:endoplasmic reticulum"/>
    <property type="evidence" value="ECO:0007669"/>
    <property type="project" value="TreeGrafter"/>
</dbReference>
<name>A0A150GBU7_GONPE</name>
<sequence>MYVANAPRIWPELPAEIAERIVSHLDGNEVAASFRLVNKAAAAQFSGPQHTVTRLSRPVHPHAFAAHWLAPGATRGLTLRQRRQLACLTAASGVLANLEVALRAGGCEPTREVARAAAAAGHLAPVQWLLLQQRDRLADSDVRLTASGALEAAAGAGHRHVCEWLLGLGGLSWRPGWAVEAARGGHVGLMEWLLQLQPPAPGGPADQAPAQTRPSSSVRLELVLAAAHGCDLATLRRLWRTLGEGDGAGEPDGVGEADMRWALAAAAGSPTPDWAAKVEWLEACGCPRSAKAARQAAACAPGSPDAAARLPWLRSRGYPLDRRAAEGAVHSGNAAALQYLLAGAAPEGSRHSASAATAAAAVGDLAALQTVCAAGWRVDARRAGLLAAAGGHVAVLAWLVEALGEEAVGLDSDLLNGAAGAGSVELLAWLRERGCEWDGRTFAHAARSGCEAALEWLAERGCPMPDDCGPYGDAVLAGDLATASCLRRLGCPWGDGDGAAAALARAVWSAPLPLVRWMLEAGCCPAGEGAGDVGGAADDGRVLAAVGQLKDAERAAALRALLEEHRRRRRGHPQG</sequence>
<dbReference type="GO" id="GO:0046513">
    <property type="term" value="P:ceramide biosynthetic process"/>
    <property type="evidence" value="ECO:0007669"/>
    <property type="project" value="TreeGrafter"/>
</dbReference>
<comment type="caution">
    <text evidence="1">The sequence shown here is derived from an EMBL/GenBank/DDBJ whole genome shotgun (WGS) entry which is preliminary data.</text>
</comment>
<dbReference type="Gene3D" id="1.25.40.20">
    <property type="entry name" value="Ankyrin repeat-containing domain"/>
    <property type="match status" value="1"/>
</dbReference>
<keyword evidence="2" id="KW-1185">Reference proteome</keyword>
<evidence type="ECO:0000313" key="1">
    <source>
        <dbReference type="EMBL" id="KXZ47243.1"/>
    </source>
</evidence>
<accession>A0A150GBU7</accession>
<dbReference type="EMBL" id="LSYV01000038">
    <property type="protein sequence ID" value="KXZ47243.1"/>
    <property type="molecule type" value="Genomic_DNA"/>
</dbReference>
<reference evidence="2" key="1">
    <citation type="journal article" date="2016" name="Nat. Commun.">
        <title>The Gonium pectorale genome demonstrates co-option of cell cycle regulation during the evolution of multicellularity.</title>
        <authorList>
            <person name="Hanschen E.R."/>
            <person name="Marriage T.N."/>
            <person name="Ferris P.J."/>
            <person name="Hamaji T."/>
            <person name="Toyoda A."/>
            <person name="Fujiyama A."/>
            <person name="Neme R."/>
            <person name="Noguchi H."/>
            <person name="Minakuchi Y."/>
            <person name="Suzuki M."/>
            <person name="Kawai-Toyooka H."/>
            <person name="Smith D.R."/>
            <person name="Sparks H."/>
            <person name="Anderson J."/>
            <person name="Bakaric R."/>
            <person name="Luria V."/>
            <person name="Karger A."/>
            <person name="Kirschner M.W."/>
            <person name="Durand P.M."/>
            <person name="Michod R.E."/>
            <person name="Nozaki H."/>
            <person name="Olson B.J."/>
        </authorList>
    </citation>
    <scope>NUCLEOTIDE SEQUENCE [LARGE SCALE GENOMIC DNA]</scope>
    <source>
        <strain evidence="2">NIES-2863</strain>
    </source>
</reference>
<dbReference type="InterPro" id="IPR036770">
    <property type="entry name" value="Ankyrin_rpt-contain_sf"/>
</dbReference>
<evidence type="ECO:0008006" key="3">
    <source>
        <dbReference type="Google" id="ProtNLM"/>
    </source>
</evidence>
<organism evidence="1 2">
    <name type="scientific">Gonium pectorale</name>
    <name type="common">Green alga</name>
    <dbReference type="NCBI Taxonomy" id="33097"/>
    <lineage>
        <taxon>Eukaryota</taxon>
        <taxon>Viridiplantae</taxon>
        <taxon>Chlorophyta</taxon>
        <taxon>core chlorophytes</taxon>
        <taxon>Chlorophyceae</taxon>
        <taxon>CS clade</taxon>
        <taxon>Chlamydomonadales</taxon>
        <taxon>Volvocaceae</taxon>
        <taxon>Gonium</taxon>
    </lineage>
</organism>
<dbReference type="GO" id="GO:0030149">
    <property type="term" value="P:sphingolipid catabolic process"/>
    <property type="evidence" value="ECO:0007669"/>
    <property type="project" value="TreeGrafter"/>
</dbReference>
<gene>
    <name evidence="1" type="ORF">GPECTOR_37g249</name>
</gene>
<dbReference type="GO" id="GO:0004620">
    <property type="term" value="F:phospholipase activity"/>
    <property type="evidence" value="ECO:0007669"/>
    <property type="project" value="TreeGrafter"/>
</dbReference>
<dbReference type="GO" id="GO:0016020">
    <property type="term" value="C:membrane"/>
    <property type="evidence" value="ECO:0007669"/>
    <property type="project" value="TreeGrafter"/>
</dbReference>
<dbReference type="AlphaFoldDB" id="A0A150GBU7"/>
<evidence type="ECO:0000313" key="2">
    <source>
        <dbReference type="Proteomes" id="UP000075714"/>
    </source>
</evidence>